<dbReference type="GO" id="GO:0016887">
    <property type="term" value="F:ATP hydrolysis activity"/>
    <property type="evidence" value="ECO:0007669"/>
    <property type="project" value="InterPro"/>
</dbReference>
<dbReference type="InterPro" id="IPR017871">
    <property type="entry name" value="ABC_transporter-like_CS"/>
</dbReference>
<dbReference type="InterPro" id="IPR003593">
    <property type="entry name" value="AAA+_ATPase"/>
</dbReference>
<dbReference type="GeneID" id="93529942"/>
<proteinExistence type="predicted"/>
<dbReference type="OMA" id="REFMHDM"/>
<keyword evidence="1" id="KW-0067">ATP-binding</keyword>
<dbReference type="InterPro" id="IPR003439">
    <property type="entry name" value="ABC_transporter-like_ATP-bd"/>
</dbReference>
<dbReference type="RefSeq" id="WP_011283294.1">
    <property type="nucleotide sequence ID" value="NZ_CP012624.1"/>
</dbReference>
<dbReference type="InterPro" id="IPR051782">
    <property type="entry name" value="ABC_Transporter_VariousFunc"/>
</dbReference>
<dbReference type="SMART" id="SM00382">
    <property type="entry name" value="AAA"/>
    <property type="match status" value="1"/>
</dbReference>
<protein>
    <submittedName>
        <fullName evidence="1">ABC transporter ATP-binding protein</fullName>
    </submittedName>
</protein>
<dbReference type="GO" id="GO:0005524">
    <property type="term" value="F:ATP binding"/>
    <property type="evidence" value="ECO:0007669"/>
    <property type="project" value="UniProtKB-KW"/>
</dbReference>
<accession>A0A2H4CE59</accession>
<dbReference type="EMBL" id="LS991953">
    <property type="protein sequence ID" value="SYV92522.1"/>
    <property type="molecule type" value="Genomic_DNA"/>
</dbReference>
<evidence type="ECO:0000313" key="2">
    <source>
        <dbReference type="Proteomes" id="UP000259328"/>
    </source>
</evidence>
<dbReference type="PANTHER" id="PTHR42939">
    <property type="entry name" value="ABC TRANSPORTER ATP-BINDING PROTEIN ALBC-RELATED"/>
    <property type="match status" value="1"/>
</dbReference>
<reference evidence="2" key="1">
    <citation type="submission" date="2018-06" db="EMBL/GenBank/DDBJ databases">
        <authorList>
            <consortium name="Pathogen Informatics"/>
        </authorList>
    </citation>
    <scope>NUCLEOTIDE SEQUENCE [LARGE SCALE GENOMIC DNA]</scope>
    <source>
        <strain evidence="2">NCTC10124</strain>
    </source>
</reference>
<name>A0A2H4CE59_MYCSY</name>
<gene>
    <name evidence="1" type="primary">bcrA</name>
    <name evidence="1" type="ORF">NCTC10124_00246</name>
</gene>
<dbReference type="PANTHER" id="PTHR42939:SF1">
    <property type="entry name" value="ABC TRANSPORTER ATP-BINDING PROTEIN ALBC-RELATED"/>
    <property type="match status" value="1"/>
</dbReference>
<evidence type="ECO:0000313" key="1">
    <source>
        <dbReference type="EMBL" id="SYV92522.1"/>
    </source>
</evidence>
<dbReference type="Pfam" id="PF00005">
    <property type="entry name" value="ABC_tran"/>
    <property type="match status" value="1"/>
</dbReference>
<dbReference type="PROSITE" id="PS00211">
    <property type="entry name" value="ABC_TRANSPORTER_1"/>
    <property type="match status" value="1"/>
</dbReference>
<organism evidence="1 2">
    <name type="scientific">Mycoplasmopsis synoviae</name>
    <name type="common">Mycoplasma synoviae</name>
    <dbReference type="NCBI Taxonomy" id="2109"/>
    <lineage>
        <taxon>Bacteria</taxon>
        <taxon>Bacillati</taxon>
        <taxon>Mycoplasmatota</taxon>
        <taxon>Mycoplasmoidales</taxon>
        <taxon>Metamycoplasmataceae</taxon>
        <taxon>Mycoplasmopsis</taxon>
    </lineage>
</organism>
<dbReference type="InterPro" id="IPR027417">
    <property type="entry name" value="P-loop_NTPase"/>
</dbReference>
<dbReference type="Gene3D" id="3.40.50.300">
    <property type="entry name" value="P-loop containing nucleotide triphosphate hydrolases"/>
    <property type="match status" value="1"/>
</dbReference>
<dbReference type="Proteomes" id="UP000259328">
    <property type="component" value="Chromosome"/>
</dbReference>
<sequence>MKNILEVKSLQKVYSPNTGIFDINFSVEAGHFHSFIGENGAGKTTTIKSIIGAYNSYSGEILIDGKNSKNPETKNIIGYVPEYAKFPKELTTFTYLQFLAMLNGVSKSVAKEKITALLEKFNISDLKNKKPVNFSSGQKKKILLIQALIHDPQLIILDEPTANLDPTARFELFTILNQLKSQGKTIFISSHVLSEIDKYTDSFTLIHKGQIVYNGKKYKPLEKVFYEKVLSNK</sequence>
<dbReference type="PROSITE" id="PS50893">
    <property type="entry name" value="ABC_TRANSPORTER_2"/>
    <property type="match status" value="1"/>
</dbReference>
<keyword evidence="1" id="KW-0547">Nucleotide-binding</keyword>
<dbReference type="SUPFAM" id="SSF52540">
    <property type="entry name" value="P-loop containing nucleoside triphosphate hydrolases"/>
    <property type="match status" value="1"/>
</dbReference>
<dbReference type="CDD" id="cd03230">
    <property type="entry name" value="ABC_DR_subfamily_A"/>
    <property type="match status" value="1"/>
</dbReference>
<dbReference type="AlphaFoldDB" id="A0A2H4CE59"/>